<dbReference type="Gene3D" id="1.10.520.20">
    <property type="entry name" value="N-terminal domain of the delta subunit of the F1F0-ATP synthase"/>
    <property type="match status" value="1"/>
</dbReference>
<keyword evidence="2 7" id="KW-0813">Transport</keyword>
<dbReference type="GO" id="GO:0046933">
    <property type="term" value="F:proton-transporting ATP synthase activity, rotational mechanism"/>
    <property type="evidence" value="ECO:0007669"/>
    <property type="project" value="UniProtKB-UniRule"/>
</dbReference>
<evidence type="ECO:0000256" key="1">
    <source>
        <dbReference type="ARBA" id="ARBA00004370"/>
    </source>
</evidence>
<gene>
    <name evidence="7 8" type="primary">atpH</name>
    <name evidence="8" type="ORF">CRECT_1994</name>
</gene>
<evidence type="ECO:0000256" key="5">
    <source>
        <dbReference type="ARBA" id="ARBA00023136"/>
    </source>
</evidence>
<dbReference type="GO" id="GO:0005886">
    <property type="term" value="C:plasma membrane"/>
    <property type="evidence" value="ECO:0007669"/>
    <property type="project" value="UniProtKB-SubCell"/>
</dbReference>
<keyword evidence="7" id="KW-0139">CF(1)</keyword>
<dbReference type="AlphaFoldDB" id="A0A6G5QPP5"/>
<keyword evidence="5 7" id="KW-0472">Membrane</keyword>
<evidence type="ECO:0000256" key="3">
    <source>
        <dbReference type="ARBA" id="ARBA00022781"/>
    </source>
</evidence>
<comment type="similarity">
    <text evidence="7">Belongs to the ATPase delta chain family.</text>
</comment>
<keyword evidence="3 7" id="KW-0375">Hydrogen ion transport</keyword>
<dbReference type="EMBL" id="CP012543">
    <property type="protein sequence ID" value="QCD47599.1"/>
    <property type="molecule type" value="Genomic_DNA"/>
</dbReference>
<dbReference type="InterPro" id="IPR000711">
    <property type="entry name" value="ATPase_OSCP/dsu"/>
</dbReference>
<dbReference type="Proteomes" id="UP000502377">
    <property type="component" value="Chromosome"/>
</dbReference>
<keyword evidence="4 7" id="KW-0406">Ion transport</keyword>
<dbReference type="KEGG" id="crx:CRECT_1994"/>
<reference evidence="8 9" key="1">
    <citation type="submission" date="2016-07" db="EMBL/GenBank/DDBJ databases">
        <title>Comparative genomics of the Campylobacter concisus group.</title>
        <authorList>
            <person name="Miller W.G."/>
            <person name="Yee E."/>
            <person name="Chapman M.H."/>
            <person name="Huynh S."/>
            <person name="Bono J.L."/>
            <person name="On S.L.W."/>
            <person name="StLeger J."/>
            <person name="Foster G."/>
            <person name="Parker C.T."/>
        </authorList>
    </citation>
    <scope>NUCLEOTIDE SEQUENCE [LARGE SCALE GENOMIC DNA]</scope>
    <source>
        <strain evidence="8 9">ATCC 33238</strain>
    </source>
</reference>
<dbReference type="HAMAP" id="MF_01416">
    <property type="entry name" value="ATP_synth_delta_bact"/>
    <property type="match status" value="1"/>
</dbReference>
<comment type="subcellular location">
    <subcellularLocation>
        <location evidence="7">Cell membrane</location>
        <topology evidence="7">Peripheral membrane protein</topology>
    </subcellularLocation>
    <subcellularLocation>
        <location evidence="1">Membrane</location>
    </subcellularLocation>
</comment>
<sequence>MKELVARKYVKALVSDLGKDDFNKFTTKLQEIANAFANEKFQNIIISPNLKNSEKVDFVLSLVGEADQKFINFIKLLGENKRLDILPSIVSELLAQKSKMDNVFYGKIYGGSQISQTQISELENSFSKRFNAKIILKPVKSDYNGIKIELDDLGVEASFSVDRLKAQMSEYILKAI</sequence>
<evidence type="ECO:0000256" key="2">
    <source>
        <dbReference type="ARBA" id="ARBA00022448"/>
    </source>
</evidence>
<keyword evidence="7" id="KW-1003">Cell membrane</keyword>
<evidence type="ECO:0000313" key="8">
    <source>
        <dbReference type="EMBL" id="QCD47599.1"/>
    </source>
</evidence>
<dbReference type="RefSeq" id="WP_002943968.1">
    <property type="nucleotide sequence ID" value="NZ_CP012543.1"/>
</dbReference>
<proteinExistence type="inferred from homology"/>
<dbReference type="SUPFAM" id="SSF47928">
    <property type="entry name" value="N-terminal domain of the delta subunit of the F1F0-ATP synthase"/>
    <property type="match status" value="1"/>
</dbReference>
<evidence type="ECO:0000256" key="6">
    <source>
        <dbReference type="ARBA" id="ARBA00023310"/>
    </source>
</evidence>
<organism evidence="8 9">
    <name type="scientific">Campylobacter rectus</name>
    <name type="common">Wolinella recta</name>
    <dbReference type="NCBI Taxonomy" id="203"/>
    <lineage>
        <taxon>Bacteria</taxon>
        <taxon>Pseudomonadati</taxon>
        <taxon>Campylobacterota</taxon>
        <taxon>Epsilonproteobacteria</taxon>
        <taxon>Campylobacterales</taxon>
        <taxon>Campylobacteraceae</taxon>
        <taxon>Campylobacter</taxon>
    </lineage>
</organism>
<dbReference type="Pfam" id="PF00213">
    <property type="entry name" value="OSCP"/>
    <property type="match status" value="1"/>
</dbReference>
<accession>A0A6G5QPP5</accession>
<evidence type="ECO:0000313" key="9">
    <source>
        <dbReference type="Proteomes" id="UP000502377"/>
    </source>
</evidence>
<evidence type="ECO:0000256" key="4">
    <source>
        <dbReference type="ARBA" id="ARBA00023065"/>
    </source>
</evidence>
<keyword evidence="6 7" id="KW-0066">ATP synthesis</keyword>
<name>A0A6G5QPP5_CAMRE</name>
<dbReference type="NCBIfam" id="NF006291">
    <property type="entry name" value="PRK08474.1"/>
    <property type="match status" value="1"/>
</dbReference>
<dbReference type="GO" id="GO:0045259">
    <property type="term" value="C:proton-transporting ATP synthase complex"/>
    <property type="evidence" value="ECO:0007669"/>
    <property type="project" value="UniProtKB-KW"/>
</dbReference>
<dbReference type="InterPro" id="IPR026015">
    <property type="entry name" value="ATP_synth_OSCP/delta_N_sf"/>
</dbReference>
<evidence type="ECO:0000256" key="7">
    <source>
        <dbReference type="HAMAP-Rule" id="MF_01416"/>
    </source>
</evidence>
<protein>
    <recommendedName>
        <fullName evidence="7">ATP synthase subunit delta</fullName>
    </recommendedName>
    <alternativeName>
        <fullName evidence="7">ATP synthase F(1) sector subunit delta</fullName>
    </alternativeName>
    <alternativeName>
        <fullName evidence="7">F-type ATPase subunit delta</fullName>
        <shortName evidence="7">F-ATPase subunit delta</shortName>
    </alternativeName>
</protein>
<dbReference type="NCBIfam" id="TIGR01145">
    <property type="entry name" value="ATP_synt_delta"/>
    <property type="match status" value="1"/>
</dbReference>
<comment type="function">
    <text evidence="7">This protein is part of the stalk that links CF(0) to CF(1). It either transmits conformational changes from CF(0) to CF(1) or is implicated in proton conduction.</text>
</comment>
<comment type="function">
    <text evidence="7">F(1)F(0) ATP synthase produces ATP from ADP in the presence of a proton or sodium gradient. F-type ATPases consist of two structural domains, F(1) containing the extramembraneous catalytic core and F(0) containing the membrane proton channel, linked together by a central stalk and a peripheral stalk. During catalysis, ATP synthesis in the catalytic domain of F(1) is coupled via a rotary mechanism of the central stalk subunits to proton translocation.</text>
</comment>